<organism evidence="1 2">
    <name type="scientific">Cardiocondyla obscurior</name>
    <dbReference type="NCBI Taxonomy" id="286306"/>
    <lineage>
        <taxon>Eukaryota</taxon>
        <taxon>Metazoa</taxon>
        <taxon>Ecdysozoa</taxon>
        <taxon>Arthropoda</taxon>
        <taxon>Hexapoda</taxon>
        <taxon>Insecta</taxon>
        <taxon>Pterygota</taxon>
        <taxon>Neoptera</taxon>
        <taxon>Endopterygota</taxon>
        <taxon>Hymenoptera</taxon>
        <taxon>Apocrita</taxon>
        <taxon>Aculeata</taxon>
        <taxon>Formicoidea</taxon>
        <taxon>Formicidae</taxon>
        <taxon>Myrmicinae</taxon>
        <taxon>Cardiocondyla</taxon>
    </lineage>
</organism>
<dbReference type="AlphaFoldDB" id="A0AAW2F3Y6"/>
<reference evidence="1 2" key="1">
    <citation type="submission" date="2023-03" db="EMBL/GenBank/DDBJ databases">
        <title>High recombination rates correlate with genetic variation in Cardiocondyla obscurior ants.</title>
        <authorList>
            <person name="Errbii M."/>
        </authorList>
    </citation>
    <scope>NUCLEOTIDE SEQUENCE [LARGE SCALE GENOMIC DNA]</scope>
    <source>
        <strain evidence="1">Alpha-2009</strain>
        <tissue evidence="1">Whole body</tissue>
    </source>
</reference>
<protein>
    <recommendedName>
        <fullName evidence="3">Ribosomal protein L20</fullName>
    </recommendedName>
</protein>
<evidence type="ECO:0008006" key="3">
    <source>
        <dbReference type="Google" id="ProtNLM"/>
    </source>
</evidence>
<gene>
    <name evidence="1" type="ORF">PUN28_014212</name>
</gene>
<evidence type="ECO:0000313" key="1">
    <source>
        <dbReference type="EMBL" id="KAL0108945.1"/>
    </source>
</evidence>
<sequence length="53" mass="6455">MKSIYRYLNKKRGVILVETFLLRRFFFERTSKTSVQYTVSLVNSNDIFQQLFQ</sequence>
<proteinExistence type="predicted"/>
<dbReference type="Proteomes" id="UP001430953">
    <property type="component" value="Unassembled WGS sequence"/>
</dbReference>
<accession>A0AAW2F3Y6</accession>
<comment type="caution">
    <text evidence="1">The sequence shown here is derived from an EMBL/GenBank/DDBJ whole genome shotgun (WGS) entry which is preliminary data.</text>
</comment>
<dbReference type="EMBL" id="JADYXP020000015">
    <property type="protein sequence ID" value="KAL0108945.1"/>
    <property type="molecule type" value="Genomic_DNA"/>
</dbReference>
<evidence type="ECO:0000313" key="2">
    <source>
        <dbReference type="Proteomes" id="UP001430953"/>
    </source>
</evidence>
<keyword evidence="2" id="KW-1185">Reference proteome</keyword>
<name>A0AAW2F3Y6_9HYME</name>